<dbReference type="NCBIfam" id="TIGR00165">
    <property type="entry name" value="S18"/>
    <property type="match status" value="1"/>
</dbReference>
<organism evidence="5">
    <name type="scientific">Alona affinis</name>
    <dbReference type="NCBI Taxonomy" id="381656"/>
    <lineage>
        <taxon>Eukaryota</taxon>
        <taxon>Metazoa</taxon>
        <taxon>Ecdysozoa</taxon>
        <taxon>Arthropoda</taxon>
        <taxon>Crustacea</taxon>
        <taxon>Branchiopoda</taxon>
        <taxon>Diplostraca</taxon>
        <taxon>Cladocera</taxon>
        <taxon>Anomopoda</taxon>
        <taxon>Chydoridae</taxon>
        <taxon>Alona</taxon>
    </lineage>
</organism>
<dbReference type="SUPFAM" id="SSF46911">
    <property type="entry name" value="Ribosomal protein S18"/>
    <property type="match status" value="1"/>
</dbReference>
<gene>
    <name evidence="5" type="primary">EOG090X0N7H</name>
</gene>
<dbReference type="Gene3D" id="4.10.640.10">
    <property type="entry name" value="Ribosomal protein S18"/>
    <property type="match status" value="1"/>
</dbReference>
<evidence type="ECO:0000256" key="2">
    <source>
        <dbReference type="ARBA" id="ARBA00022980"/>
    </source>
</evidence>
<dbReference type="EMBL" id="OC978583">
    <property type="protein sequence ID" value="CAG4635238.1"/>
    <property type="molecule type" value="Genomic_DNA"/>
</dbReference>
<evidence type="ECO:0000256" key="3">
    <source>
        <dbReference type="ARBA" id="ARBA00023274"/>
    </source>
</evidence>
<proteinExistence type="inferred from homology"/>
<keyword evidence="3" id="KW-0687">Ribonucleoprotein</keyword>
<accession>A0A9N6ZG99</accession>
<dbReference type="AlphaFoldDB" id="A0A9N6ZG99"/>
<dbReference type="GO" id="GO:0005763">
    <property type="term" value="C:mitochondrial small ribosomal subunit"/>
    <property type="evidence" value="ECO:0007669"/>
    <property type="project" value="TreeGrafter"/>
</dbReference>
<dbReference type="PANTHER" id="PTHR13479:SF40">
    <property type="entry name" value="SMALL RIBOSOMAL SUBUNIT PROTEIN BS18M"/>
    <property type="match status" value="1"/>
</dbReference>
<evidence type="ECO:0000256" key="4">
    <source>
        <dbReference type="SAM" id="MobiDB-lite"/>
    </source>
</evidence>
<comment type="similarity">
    <text evidence="1">Belongs to the bacterial ribosomal protein bS18 family.</text>
</comment>
<evidence type="ECO:0000313" key="5">
    <source>
        <dbReference type="EMBL" id="CAG4635238.1"/>
    </source>
</evidence>
<dbReference type="InterPro" id="IPR001648">
    <property type="entry name" value="Ribosomal_bS18"/>
</dbReference>
<dbReference type="GO" id="GO:0070181">
    <property type="term" value="F:small ribosomal subunit rRNA binding"/>
    <property type="evidence" value="ECO:0007669"/>
    <property type="project" value="TreeGrafter"/>
</dbReference>
<dbReference type="GO" id="GO:0003735">
    <property type="term" value="F:structural constituent of ribosome"/>
    <property type="evidence" value="ECO:0007669"/>
    <property type="project" value="InterPro"/>
</dbReference>
<name>A0A9N6ZG99_9CRUS</name>
<protein>
    <submittedName>
        <fullName evidence="5">EOG090X0N7H</fullName>
    </submittedName>
</protein>
<dbReference type="InterPro" id="IPR036870">
    <property type="entry name" value="Ribosomal_bS18_sf"/>
</dbReference>
<sequence length="144" mass="16534">MNTLGRFTRSSILRLSSIGCRPAIGIVTPTRDNSTSSPNVDPDMPVDGLTNPYQQDRRCCVLCKYKVKVDYKNTRLLSQFMSPFTGKVYERNITGLCKTQQEIVEAEIKRSQSSGYLAIMLKKVEYLRDPKLYDPNRPIRPHRF</sequence>
<reference evidence="5" key="1">
    <citation type="submission" date="2021-04" db="EMBL/GenBank/DDBJ databases">
        <authorList>
            <person name="Cornetti L."/>
        </authorList>
    </citation>
    <scope>NUCLEOTIDE SEQUENCE</scope>
</reference>
<feature type="region of interest" description="Disordered" evidence="4">
    <location>
        <begin position="28"/>
        <end position="48"/>
    </location>
</feature>
<dbReference type="PANTHER" id="PTHR13479">
    <property type="entry name" value="30S RIBOSOMAL PROTEIN S18"/>
    <property type="match status" value="1"/>
</dbReference>
<feature type="compositionally biased region" description="Polar residues" evidence="4">
    <location>
        <begin position="30"/>
        <end position="39"/>
    </location>
</feature>
<dbReference type="Pfam" id="PF01084">
    <property type="entry name" value="Ribosomal_S18"/>
    <property type="match status" value="1"/>
</dbReference>
<dbReference type="GO" id="GO:0032543">
    <property type="term" value="P:mitochondrial translation"/>
    <property type="evidence" value="ECO:0007669"/>
    <property type="project" value="TreeGrafter"/>
</dbReference>
<keyword evidence="2" id="KW-0689">Ribosomal protein</keyword>
<evidence type="ECO:0000256" key="1">
    <source>
        <dbReference type="ARBA" id="ARBA00005589"/>
    </source>
</evidence>